<protein>
    <submittedName>
        <fullName evidence="3">Uncharacterized protein</fullName>
    </submittedName>
</protein>
<keyword evidence="2" id="KW-0472">Membrane</keyword>
<dbReference type="OrthoDB" id="342281at2759"/>
<organism evidence="3 4">
    <name type="scientific">Vanilla planifolia</name>
    <name type="common">Vanilla</name>
    <dbReference type="NCBI Taxonomy" id="51239"/>
    <lineage>
        <taxon>Eukaryota</taxon>
        <taxon>Viridiplantae</taxon>
        <taxon>Streptophyta</taxon>
        <taxon>Embryophyta</taxon>
        <taxon>Tracheophyta</taxon>
        <taxon>Spermatophyta</taxon>
        <taxon>Magnoliopsida</taxon>
        <taxon>Liliopsida</taxon>
        <taxon>Asparagales</taxon>
        <taxon>Orchidaceae</taxon>
        <taxon>Vanilloideae</taxon>
        <taxon>Vanilleae</taxon>
        <taxon>Vanilla</taxon>
    </lineage>
</organism>
<evidence type="ECO:0000256" key="1">
    <source>
        <dbReference type="ARBA" id="ARBA00004370"/>
    </source>
</evidence>
<sequence>MCPEGTTCREPFLLRFSALFAELSERIVPVAINTRQSMFYGNTVKGWKFADPYFFFMNPRPEYDLTFLPELLREQTCGGGKPAIEVANHVQRIIADELGFECTSFTRKDKYLSLGGFDGKEQ</sequence>
<evidence type="ECO:0000313" key="4">
    <source>
        <dbReference type="Proteomes" id="UP000636800"/>
    </source>
</evidence>
<comment type="caution">
    <text evidence="3">The sequence shown here is derived from an EMBL/GenBank/DDBJ whole genome shotgun (WGS) entry which is preliminary data.</text>
</comment>
<dbReference type="Proteomes" id="UP000636800">
    <property type="component" value="Chromosome 11"/>
</dbReference>
<comment type="subcellular location">
    <subcellularLocation>
        <location evidence="1">Membrane</location>
    </subcellularLocation>
</comment>
<proteinExistence type="predicted"/>
<dbReference type="EMBL" id="JADCNL010000011">
    <property type="protein sequence ID" value="KAG0460494.1"/>
    <property type="molecule type" value="Genomic_DNA"/>
</dbReference>
<name>A0A835UEX6_VANPL</name>
<dbReference type="GO" id="GO:0016791">
    <property type="term" value="F:phosphatase activity"/>
    <property type="evidence" value="ECO:0007669"/>
    <property type="project" value="TreeGrafter"/>
</dbReference>
<reference evidence="3 4" key="1">
    <citation type="journal article" date="2020" name="Nat. Food">
        <title>A phased Vanilla planifolia genome enables genetic improvement of flavour and production.</title>
        <authorList>
            <person name="Hasing T."/>
            <person name="Tang H."/>
            <person name="Brym M."/>
            <person name="Khazi F."/>
            <person name="Huang T."/>
            <person name="Chambers A.H."/>
        </authorList>
    </citation>
    <scope>NUCLEOTIDE SEQUENCE [LARGE SCALE GENOMIC DNA]</scope>
    <source>
        <tissue evidence="3">Leaf</tissue>
    </source>
</reference>
<gene>
    <name evidence="3" type="ORF">HPP92_020791</name>
</gene>
<evidence type="ECO:0000256" key="2">
    <source>
        <dbReference type="ARBA" id="ARBA00023136"/>
    </source>
</evidence>
<evidence type="ECO:0000313" key="3">
    <source>
        <dbReference type="EMBL" id="KAG0460494.1"/>
    </source>
</evidence>
<dbReference type="GO" id="GO:0090447">
    <property type="term" value="F:glycerol-3-phosphate 2-O-acyltransferase activity"/>
    <property type="evidence" value="ECO:0007669"/>
    <property type="project" value="TreeGrafter"/>
</dbReference>
<keyword evidence="4" id="KW-1185">Reference proteome</keyword>
<dbReference type="PANTHER" id="PTHR15486:SF70">
    <property type="entry name" value="GLYCEROL-3-PHOSPHATE ACYLTRANSFERASE 8-RELATED"/>
    <property type="match status" value="1"/>
</dbReference>
<dbReference type="GO" id="GO:0010143">
    <property type="term" value="P:cutin biosynthetic process"/>
    <property type="evidence" value="ECO:0007669"/>
    <property type="project" value="TreeGrafter"/>
</dbReference>
<accession>A0A835UEX6</accession>
<dbReference type="SUPFAM" id="SSF69593">
    <property type="entry name" value="Glycerol-3-phosphate (1)-acyltransferase"/>
    <property type="match status" value="1"/>
</dbReference>
<dbReference type="AlphaFoldDB" id="A0A835UEX6"/>
<dbReference type="PANTHER" id="PTHR15486">
    <property type="entry name" value="ANCIENT UBIQUITOUS PROTEIN"/>
    <property type="match status" value="1"/>
</dbReference>
<dbReference type="GO" id="GO:0016020">
    <property type="term" value="C:membrane"/>
    <property type="evidence" value="ECO:0007669"/>
    <property type="project" value="UniProtKB-SubCell"/>
</dbReference>